<dbReference type="EC" id="1.5.1.2" evidence="5 6"/>
<dbReference type="Pfam" id="PF14748">
    <property type="entry name" value="P5CR_dimer"/>
    <property type="match status" value="1"/>
</dbReference>
<evidence type="ECO:0000259" key="9">
    <source>
        <dbReference type="Pfam" id="PF03807"/>
    </source>
</evidence>
<dbReference type="InterPro" id="IPR053790">
    <property type="entry name" value="P5CR-like_CS"/>
</dbReference>
<dbReference type="GO" id="GO:0004735">
    <property type="term" value="F:pyrroline-5-carboxylate reductase activity"/>
    <property type="evidence" value="ECO:0007669"/>
    <property type="project" value="UniProtKB-UniRule"/>
</dbReference>
<evidence type="ECO:0000313" key="11">
    <source>
        <dbReference type="EMBL" id="KAB1655692.1"/>
    </source>
</evidence>
<comment type="pathway">
    <text evidence="5 8">Amino-acid biosynthesis; L-proline biosynthesis; L-proline from L-glutamate 5-semialdehyde: step 1/1.</text>
</comment>
<feature type="binding site" evidence="7">
    <location>
        <position position="30"/>
    </location>
    <ligand>
        <name>NADP(+)</name>
        <dbReference type="ChEBI" id="CHEBI:58349"/>
    </ligand>
</feature>
<dbReference type="Proteomes" id="UP000467240">
    <property type="component" value="Unassembled WGS sequence"/>
</dbReference>
<dbReference type="InterPro" id="IPR029036">
    <property type="entry name" value="P5CR_dimer"/>
</dbReference>
<evidence type="ECO:0000256" key="7">
    <source>
        <dbReference type="PIRSR" id="PIRSR000193-1"/>
    </source>
</evidence>
<evidence type="ECO:0000256" key="8">
    <source>
        <dbReference type="RuleBase" id="RU003903"/>
    </source>
</evidence>
<comment type="function">
    <text evidence="4 5">Catalyzes the reduction of 1-pyrroline-5-carboxylate (PCA) to L-proline.</text>
</comment>
<proteinExistence type="inferred from homology"/>
<dbReference type="GO" id="GO:0055129">
    <property type="term" value="P:L-proline biosynthetic process"/>
    <property type="evidence" value="ECO:0007669"/>
    <property type="project" value="UniProtKB-UniRule"/>
</dbReference>
<dbReference type="InterPro" id="IPR028939">
    <property type="entry name" value="P5C_Rdtase_cat_N"/>
</dbReference>
<sequence>MLGVGNMSGAILEGLRARRGADEPPIRVTTRSAASAATYADASDVEAMSTERDPDANRHAVRGADVVVLGVKPHMVADLLDEIAPEVGLGTIVVSVAAGVTAAAMERRLPAGARVVRAMPNTPATLGLGVTGIAPGAAADDEAMAIATRIFESVGDVVEVPESRIAAVAGISGSGPAYVYLFMEDLIRAAEARGFTPEQARTMVVATFRGASELATRASDTDPAELRRHVTSPNGTTERAIGVFQEAGLAEIVDRAVQANIDRSDELAADNA</sequence>
<dbReference type="InterPro" id="IPR036291">
    <property type="entry name" value="NAD(P)-bd_dom_sf"/>
</dbReference>
<evidence type="ECO:0000256" key="2">
    <source>
        <dbReference type="ARBA" id="ARBA00022857"/>
    </source>
</evidence>
<name>A0A7J5BQ79_9MICO</name>
<evidence type="ECO:0000256" key="5">
    <source>
        <dbReference type="HAMAP-Rule" id="MF_01925"/>
    </source>
</evidence>
<keyword evidence="3 5" id="KW-0560">Oxidoreductase</keyword>
<comment type="catalytic activity">
    <reaction evidence="5">
        <text>L-proline + NAD(+) = (S)-1-pyrroline-5-carboxylate + NADH + 2 H(+)</text>
        <dbReference type="Rhea" id="RHEA:14105"/>
        <dbReference type="ChEBI" id="CHEBI:15378"/>
        <dbReference type="ChEBI" id="CHEBI:17388"/>
        <dbReference type="ChEBI" id="CHEBI:57540"/>
        <dbReference type="ChEBI" id="CHEBI:57945"/>
        <dbReference type="ChEBI" id="CHEBI:60039"/>
        <dbReference type="EC" id="1.5.1.2"/>
    </reaction>
</comment>
<dbReference type="AlphaFoldDB" id="A0A7J5BQ79"/>
<dbReference type="SUPFAM" id="SSF48179">
    <property type="entry name" value="6-phosphogluconate dehydrogenase C-terminal domain-like"/>
    <property type="match status" value="1"/>
</dbReference>
<accession>A0A7J5BQ79</accession>
<gene>
    <name evidence="5 11" type="primary">proC</name>
    <name evidence="11" type="ORF">F8O01_11715</name>
</gene>
<dbReference type="PANTHER" id="PTHR11645">
    <property type="entry name" value="PYRROLINE-5-CARBOXYLATE REDUCTASE"/>
    <property type="match status" value="1"/>
</dbReference>
<evidence type="ECO:0000256" key="6">
    <source>
        <dbReference type="NCBIfam" id="TIGR00112"/>
    </source>
</evidence>
<dbReference type="OrthoDB" id="9805754at2"/>
<dbReference type="FunFam" id="1.10.3730.10:FF:000001">
    <property type="entry name" value="Pyrroline-5-carboxylate reductase"/>
    <property type="match status" value="1"/>
</dbReference>
<dbReference type="Gene3D" id="3.40.50.720">
    <property type="entry name" value="NAD(P)-binding Rossmann-like Domain"/>
    <property type="match status" value="1"/>
</dbReference>
<dbReference type="RefSeq" id="WP_158041078.1">
    <property type="nucleotide sequence ID" value="NZ_JACCFV010000001.1"/>
</dbReference>
<keyword evidence="5 8" id="KW-0028">Amino-acid biosynthesis</keyword>
<dbReference type="HAMAP" id="MF_01925">
    <property type="entry name" value="P5C_reductase"/>
    <property type="match status" value="1"/>
</dbReference>
<feature type="binding site" evidence="7">
    <location>
        <position position="57"/>
    </location>
    <ligand>
        <name>NADPH</name>
        <dbReference type="ChEBI" id="CHEBI:57783"/>
    </ligand>
</feature>
<feature type="domain" description="Pyrroline-5-carboxylate reductase dimerisation" evidence="10">
    <location>
        <begin position="162"/>
        <end position="267"/>
    </location>
</feature>
<reference evidence="11 12" key="1">
    <citation type="submission" date="2019-09" db="EMBL/GenBank/DDBJ databases">
        <title>Phylogeny of genus Pseudoclavibacter and closely related genus.</title>
        <authorList>
            <person name="Li Y."/>
        </authorList>
    </citation>
    <scope>NUCLEOTIDE SEQUENCE [LARGE SCALE GENOMIC DNA]</scope>
    <source>
        <strain evidence="11 12">DSM 23821</strain>
    </source>
</reference>
<organism evidence="11 12">
    <name type="scientific">Pseudoclavibacter chungangensis</name>
    <dbReference type="NCBI Taxonomy" id="587635"/>
    <lineage>
        <taxon>Bacteria</taxon>
        <taxon>Bacillati</taxon>
        <taxon>Actinomycetota</taxon>
        <taxon>Actinomycetes</taxon>
        <taxon>Micrococcales</taxon>
        <taxon>Microbacteriaceae</taxon>
        <taxon>Pseudoclavibacter</taxon>
    </lineage>
</organism>
<dbReference type="GO" id="GO:0005737">
    <property type="term" value="C:cytoplasm"/>
    <property type="evidence" value="ECO:0007669"/>
    <property type="project" value="UniProtKB-SubCell"/>
</dbReference>
<dbReference type="PIRSF" id="PIRSF000193">
    <property type="entry name" value="Pyrrol-5-carb_rd"/>
    <property type="match status" value="1"/>
</dbReference>
<dbReference type="Gene3D" id="1.10.3730.10">
    <property type="entry name" value="ProC C-terminal domain-like"/>
    <property type="match status" value="1"/>
</dbReference>
<comment type="caution">
    <text evidence="11">The sequence shown here is derived from an EMBL/GenBank/DDBJ whole genome shotgun (WGS) entry which is preliminary data.</text>
</comment>
<evidence type="ECO:0000256" key="1">
    <source>
        <dbReference type="ARBA" id="ARBA00005525"/>
    </source>
</evidence>
<comment type="catalytic activity">
    <reaction evidence="5 8">
        <text>L-proline + NADP(+) = (S)-1-pyrroline-5-carboxylate + NADPH + 2 H(+)</text>
        <dbReference type="Rhea" id="RHEA:14109"/>
        <dbReference type="ChEBI" id="CHEBI:15378"/>
        <dbReference type="ChEBI" id="CHEBI:17388"/>
        <dbReference type="ChEBI" id="CHEBI:57783"/>
        <dbReference type="ChEBI" id="CHEBI:58349"/>
        <dbReference type="ChEBI" id="CHEBI:60039"/>
        <dbReference type="EC" id="1.5.1.2"/>
    </reaction>
</comment>
<dbReference type="SUPFAM" id="SSF51735">
    <property type="entry name" value="NAD(P)-binding Rossmann-fold domains"/>
    <property type="match status" value="1"/>
</dbReference>
<dbReference type="NCBIfam" id="TIGR00112">
    <property type="entry name" value="proC"/>
    <property type="match status" value="1"/>
</dbReference>
<protein>
    <recommendedName>
        <fullName evidence="5 6">Pyrroline-5-carboxylate reductase</fullName>
        <shortName evidence="5">P5C reductase</shortName>
        <shortName evidence="5">P5CR</shortName>
        <ecNumber evidence="5 6">1.5.1.2</ecNumber>
    </recommendedName>
    <alternativeName>
        <fullName evidence="5">PCA reductase</fullName>
    </alternativeName>
</protein>
<dbReference type="PROSITE" id="PS00521">
    <property type="entry name" value="P5CR"/>
    <property type="match status" value="1"/>
</dbReference>
<dbReference type="Pfam" id="PF03807">
    <property type="entry name" value="F420_oxidored"/>
    <property type="match status" value="1"/>
</dbReference>
<keyword evidence="5 8" id="KW-0641">Proline biosynthesis</keyword>
<dbReference type="InterPro" id="IPR000304">
    <property type="entry name" value="Pyrroline-COOH_reductase"/>
</dbReference>
<dbReference type="PANTHER" id="PTHR11645:SF0">
    <property type="entry name" value="PYRROLINE-5-CARBOXYLATE REDUCTASE 3"/>
    <property type="match status" value="1"/>
</dbReference>
<evidence type="ECO:0000256" key="3">
    <source>
        <dbReference type="ARBA" id="ARBA00023002"/>
    </source>
</evidence>
<keyword evidence="5" id="KW-0963">Cytoplasm</keyword>
<dbReference type="EMBL" id="WBJZ01000014">
    <property type="protein sequence ID" value="KAB1655692.1"/>
    <property type="molecule type" value="Genomic_DNA"/>
</dbReference>
<keyword evidence="12" id="KW-1185">Reference proteome</keyword>
<evidence type="ECO:0000256" key="4">
    <source>
        <dbReference type="ARBA" id="ARBA00058118"/>
    </source>
</evidence>
<dbReference type="InterPro" id="IPR008927">
    <property type="entry name" value="6-PGluconate_DH-like_C_sf"/>
</dbReference>
<comment type="similarity">
    <text evidence="1 5 8">Belongs to the pyrroline-5-carboxylate reductase family.</text>
</comment>
<evidence type="ECO:0000259" key="10">
    <source>
        <dbReference type="Pfam" id="PF14748"/>
    </source>
</evidence>
<comment type="subcellular location">
    <subcellularLocation>
        <location evidence="5">Cytoplasm</location>
    </subcellularLocation>
</comment>
<feature type="domain" description="Pyrroline-5-carboxylate reductase catalytic N-terminal" evidence="9">
    <location>
        <begin position="2"/>
        <end position="99"/>
    </location>
</feature>
<dbReference type="UniPathway" id="UPA00098">
    <property type="reaction ID" value="UER00361"/>
</dbReference>
<keyword evidence="2 5" id="KW-0521">NADP</keyword>
<evidence type="ECO:0000313" key="12">
    <source>
        <dbReference type="Proteomes" id="UP000467240"/>
    </source>
</evidence>
<feature type="binding site" evidence="7">
    <location>
        <begin position="2"/>
        <end position="7"/>
    </location>
    <ligand>
        <name>NADP(+)</name>
        <dbReference type="ChEBI" id="CHEBI:58349"/>
    </ligand>
</feature>